<protein>
    <submittedName>
        <fullName evidence="1">Uncharacterized protein</fullName>
    </submittedName>
</protein>
<evidence type="ECO:0000313" key="2">
    <source>
        <dbReference type="Proteomes" id="UP000000305"/>
    </source>
</evidence>
<accession>E9H2I2</accession>
<proteinExistence type="predicted"/>
<gene>
    <name evidence="1" type="ORF">DAPPUDRAFT_252338</name>
</gene>
<dbReference type="EMBL" id="GL732586">
    <property type="protein sequence ID" value="EFX74062.1"/>
    <property type="molecule type" value="Genomic_DNA"/>
</dbReference>
<dbReference type="HOGENOM" id="CLU_2500193_0_0_1"/>
<keyword evidence="2" id="KW-1185">Reference proteome</keyword>
<dbReference type="InParanoid" id="E9H2I2"/>
<name>E9H2I2_DAPPU</name>
<dbReference type="KEGG" id="dpx:DAPPUDRAFT_252338"/>
<dbReference type="AlphaFoldDB" id="E9H2I2"/>
<evidence type="ECO:0000313" key="1">
    <source>
        <dbReference type="EMBL" id="EFX74062.1"/>
    </source>
</evidence>
<sequence length="86" mass="10155">MDKVDNEEEEQQQQQQRLCISREIENPIQIESDLLARRGEFLWHAAKSQTHLQLMRLEMQSRPEEASLLVYLLFTIMVSWGSPRVA</sequence>
<reference evidence="1 2" key="1">
    <citation type="journal article" date="2011" name="Science">
        <title>The ecoresponsive genome of Daphnia pulex.</title>
        <authorList>
            <person name="Colbourne J.K."/>
            <person name="Pfrender M.E."/>
            <person name="Gilbert D."/>
            <person name="Thomas W.K."/>
            <person name="Tucker A."/>
            <person name="Oakley T.H."/>
            <person name="Tokishita S."/>
            <person name="Aerts A."/>
            <person name="Arnold G.J."/>
            <person name="Basu M.K."/>
            <person name="Bauer D.J."/>
            <person name="Caceres C.E."/>
            <person name="Carmel L."/>
            <person name="Casola C."/>
            <person name="Choi J.H."/>
            <person name="Detter J.C."/>
            <person name="Dong Q."/>
            <person name="Dusheyko S."/>
            <person name="Eads B.D."/>
            <person name="Frohlich T."/>
            <person name="Geiler-Samerotte K.A."/>
            <person name="Gerlach D."/>
            <person name="Hatcher P."/>
            <person name="Jogdeo S."/>
            <person name="Krijgsveld J."/>
            <person name="Kriventseva E.V."/>
            <person name="Kultz D."/>
            <person name="Laforsch C."/>
            <person name="Lindquist E."/>
            <person name="Lopez J."/>
            <person name="Manak J.R."/>
            <person name="Muller J."/>
            <person name="Pangilinan J."/>
            <person name="Patwardhan R.P."/>
            <person name="Pitluck S."/>
            <person name="Pritham E.J."/>
            <person name="Rechtsteiner A."/>
            <person name="Rho M."/>
            <person name="Rogozin I.B."/>
            <person name="Sakarya O."/>
            <person name="Salamov A."/>
            <person name="Schaack S."/>
            <person name="Shapiro H."/>
            <person name="Shiga Y."/>
            <person name="Skalitzky C."/>
            <person name="Smith Z."/>
            <person name="Souvorov A."/>
            <person name="Sung W."/>
            <person name="Tang Z."/>
            <person name="Tsuchiya D."/>
            <person name="Tu H."/>
            <person name="Vos H."/>
            <person name="Wang M."/>
            <person name="Wolf Y.I."/>
            <person name="Yamagata H."/>
            <person name="Yamada T."/>
            <person name="Ye Y."/>
            <person name="Shaw J.R."/>
            <person name="Andrews J."/>
            <person name="Crease T.J."/>
            <person name="Tang H."/>
            <person name="Lucas S.M."/>
            <person name="Robertson H.M."/>
            <person name="Bork P."/>
            <person name="Koonin E.V."/>
            <person name="Zdobnov E.M."/>
            <person name="Grigoriev I.V."/>
            <person name="Lynch M."/>
            <person name="Boore J.L."/>
        </authorList>
    </citation>
    <scope>NUCLEOTIDE SEQUENCE [LARGE SCALE GENOMIC DNA]</scope>
</reference>
<dbReference type="Proteomes" id="UP000000305">
    <property type="component" value="Unassembled WGS sequence"/>
</dbReference>
<organism evidence="1 2">
    <name type="scientific">Daphnia pulex</name>
    <name type="common">Water flea</name>
    <dbReference type="NCBI Taxonomy" id="6669"/>
    <lineage>
        <taxon>Eukaryota</taxon>
        <taxon>Metazoa</taxon>
        <taxon>Ecdysozoa</taxon>
        <taxon>Arthropoda</taxon>
        <taxon>Crustacea</taxon>
        <taxon>Branchiopoda</taxon>
        <taxon>Diplostraca</taxon>
        <taxon>Cladocera</taxon>
        <taxon>Anomopoda</taxon>
        <taxon>Daphniidae</taxon>
        <taxon>Daphnia</taxon>
    </lineage>
</organism>